<dbReference type="Gene3D" id="3.40.50.300">
    <property type="entry name" value="P-loop containing nucleotide triphosphate hydrolases"/>
    <property type="match status" value="1"/>
</dbReference>
<evidence type="ECO:0000259" key="8">
    <source>
        <dbReference type="PROSITE" id="PS50893"/>
    </source>
</evidence>
<keyword evidence="6 9" id="KW-0067">ATP-binding</keyword>
<evidence type="ECO:0000313" key="9">
    <source>
        <dbReference type="EMBL" id="MFD1885789.1"/>
    </source>
</evidence>
<dbReference type="PANTHER" id="PTHR43297">
    <property type="entry name" value="OLIGOPEPTIDE TRANSPORT ATP-BINDING PROTEIN APPD"/>
    <property type="match status" value="1"/>
</dbReference>
<name>A0ABW4RHN8_9BACL</name>
<comment type="subcellular location">
    <subcellularLocation>
        <location evidence="1">Cell membrane</location>
        <topology evidence="1">Peripheral membrane protein</topology>
    </subcellularLocation>
</comment>
<dbReference type="InterPro" id="IPR017871">
    <property type="entry name" value="ABC_transporter-like_CS"/>
</dbReference>
<dbReference type="PROSITE" id="PS50893">
    <property type="entry name" value="ABC_TRANSPORTER_2"/>
    <property type="match status" value="1"/>
</dbReference>
<evidence type="ECO:0000256" key="6">
    <source>
        <dbReference type="ARBA" id="ARBA00022840"/>
    </source>
</evidence>
<dbReference type="GO" id="GO:0005524">
    <property type="term" value="F:ATP binding"/>
    <property type="evidence" value="ECO:0007669"/>
    <property type="project" value="UniProtKB-KW"/>
</dbReference>
<evidence type="ECO:0000256" key="1">
    <source>
        <dbReference type="ARBA" id="ARBA00004202"/>
    </source>
</evidence>
<dbReference type="Pfam" id="PF08352">
    <property type="entry name" value="oligo_HPY"/>
    <property type="match status" value="1"/>
</dbReference>
<dbReference type="InterPro" id="IPR013563">
    <property type="entry name" value="Oligopep_ABC_C"/>
</dbReference>
<proteinExistence type="inferred from homology"/>
<organism evidence="9 10">
    <name type="scientific">Paenibacillus wenxiniae</name>
    <dbReference type="NCBI Taxonomy" id="1636843"/>
    <lineage>
        <taxon>Bacteria</taxon>
        <taxon>Bacillati</taxon>
        <taxon>Bacillota</taxon>
        <taxon>Bacilli</taxon>
        <taxon>Bacillales</taxon>
        <taxon>Paenibacillaceae</taxon>
        <taxon>Paenibacillus</taxon>
    </lineage>
</organism>
<evidence type="ECO:0000256" key="2">
    <source>
        <dbReference type="ARBA" id="ARBA00005417"/>
    </source>
</evidence>
<dbReference type="EMBL" id="JBHUEH010000014">
    <property type="protein sequence ID" value="MFD1885789.1"/>
    <property type="molecule type" value="Genomic_DNA"/>
</dbReference>
<keyword evidence="10" id="KW-1185">Reference proteome</keyword>
<dbReference type="SUPFAM" id="SSF52540">
    <property type="entry name" value="P-loop containing nucleoside triphosphate hydrolases"/>
    <property type="match status" value="1"/>
</dbReference>
<dbReference type="CDD" id="cd03257">
    <property type="entry name" value="ABC_NikE_OppD_transporters"/>
    <property type="match status" value="1"/>
</dbReference>
<evidence type="ECO:0000256" key="5">
    <source>
        <dbReference type="ARBA" id="ARBA00022741"/>
    </source>
</evidence>
<evidence type="ECO:0000256" key="7">
    <source>
        <dbReference type="ARBA" id="ARBA00023136"/>
    </source>
</evidence>
<dbReference type="Proteomes" id="UP001597233">
    <property type="component" value="Unassembled WGS sequence"/>
</dbReference>
<protein>
    <submittedName>
        <fullName evidence="9">ABC transporter ATP-binding protein</fullName>
    </submittedName>
</protein>
<dbReference type="RefSeq" id="WP_347324991.1">
    <property type="nucleotide sequence ID" value="NZ_JBCGUH010000004.1"/>
</dbReference>
<comment type="caution">
    <text evidence="9">The sequence shown here is derived from an EMBL/GenBank/DDBJ whole genome shotgun (WGS) entry which is preliminary data.</text>
</comment>
<keyword evidence="3" id="KW-0813">Transport</keyword>
<keyword evidence="4" id="KW-1003">Cell membrane</keyword>
<evidence type="ECO:0000313" key="10">
    <source>
        <dbReference type="Proteomes" id="UP001597233"/>
    </source>
</evidence>
<dbReference type="InterPro" id="IPR027417">
    <property type="entry name" value="P-loop_NTPase"/>
</dbReference>
<reference evidence="10" key="1">
    <citation type="journal article" date="2019" name="Int. J. Syst. Evol. Microbiol.">
        <title>The Global Catalogue of Microorganisms (GCM) 10K type strain sequencing project: providing services to taxonomists for standard genome sequencing and annotation.</title>
        <authorList>
            <consortium name="The Broad Institute Genomics Platform"/>
            <consortium name="The Broad Institute Genome Sequencing Center for Infectious Disease"/>
            <person name="Wu L."/>
            <person name="Ma J."/>
        </authorList>
    </citation>
    <scope>NUCLEOTIDE SEQUENCE [LARGE SCALE GENOMIC DNA]</scope>
    <source>
        <strain evidence="10">CCUG 54950</strain>
    </source>
</reference>
<evidence type="ECO:0000256" key="4">
    <source>
        <dbReference type="ARBA" id="ARBA00022475"/>
    </source>
</evidence>
<feature type="domain" description="ABC transporter" evidence="8">
    <location>
        <begin position="15"/>
        <end position="274"/>
    </location>
</feature>
<dbReference type="InterPro" id="IPR003439">
    <property type="entry name" value="ABC_transporter-like_ATP-bd"/>
</dbReference>
<evidence type="ECO:0000256" key="3">
    <source>
        <dbReference type="ARBA" id="ARBA00022448"/>
    </source>
</evidence>
<dbReference type="InterPro" id="IPR050388">
    <property type="entry name" value="ABC_Ni/Peptide_Import"/>
</dbReference>
<dbReference type="InterPro" id="IPR003593">
    <property type="entry name" value="AAA+_ATPase"/>
</dbReference>
<dbReference type="NCBIfam" id="TIGR01727">
    <property type="entry name" value="oligo_HPY"/>
    <property type="match status" value="1"/>
</dbReference>
<keyword evidence="5" id="KW-0547">Nucleotide-binding</keyword>
<dbReference type="PROSITE" id="PS00211">
    <property type="entry name" value="ABC_TRANSPORTER_1"/>
    <property type="match status" value="1"/>
</dbReference>
<gene>
    <name evidence="9" type="ORF">ACFSC9_09650</name>
</gene>
<comment type="similarity">
    <text evidence="2">Belongs to the ABC transporter superfamily.</text>
</comment>
<keyword evidence="7" id="KW-0472">Membrane</keyword>
<dbReference type="SMART" id="SM00382">
    <property type="entry name" value="AAA"/>
    <property type="match status" value="1"/>
</dbReference>
<dbReference type="Pfam" id="PF00005">
    <property type="entry name" value="ABC_tran"/>
    <property type="match status" value="1"/>
</dbReference>
<accession>A0ABW4RHN8</accession>
<sequence length="371" mass="40987">MSDALTGSSDSQPILSVSNLAVSFRTARGLLRAVRGVDFELKRGSTLAIVGESGSGKSATARTIMGLGGSQQQIDSGHIYFHNTDAADDQPIDLLTLSRKKLISDICGQKIAMIFQDPMSTLNPTMSIGRQIVEAIRKHQRLNRKASRELALQLLEEVGIRQAAHTYKQYPHQLSGGMRQRIVIAIALACNPQILICDEPTTALDVTIQARILELIARIQREKNLSVIYITHDFGVVARVADEVAIMYAGQLVEKGTADDIFYHPVHPYTCALLSCVPDAGIDSNHLYSIPGIPPDLVQPISGDAFAPRNEYALNIDFEQEPPEYRISDTHTVRSWLLHEEAPKLDVHPILAQRLRQMQARVMDTSTHQQV</sequence>
<dbReference type="PANTHER" id="PTHR43297:SF2">
    <property type="entry name" value="DIPEPTIDE TRANSPORT ATP-BINDING PROTEIN DPPD"/>
    <property type="match status" value="1"/>
</dbReference>